<dbReference type="Proteomes" id="UP000002624">
    <property type="component" value="Unassembled WGS sequence"/>
</dbReference>
<dbReference type="EMBL" id="GG692422">
    <property type="protein sequence ID" value="EER42500.1"/>
    <property type="molecule type" value="Genomic_DNA"/>
</dbReference>
<reference evidence="3" key="1">
    <citation type="submission" date="2009-05" db="EMBL/GenBank/DDBJ databases">
        <title>The genome sequence of Ajellomyces capsulatus strain H143.</title>
        <authorList>
            <person name="Champion M."/>
            <person name="Cuomo C.A."/>
            <person name="Ma L.-J."/>
            <person name="Henn M.R."/>
            <person name="Sil A."/>
            <person name="Goldman B."/>
            <person name="Young S.K."/>
            <person name="Kodira C.D."/>
            <person name="Zeng Q."/>
            <person name="Koehrsen M."/>
            <person name="Alvarado L."/>
            <person name="Berlin A.M."/>
            <person name="Borenstein D."/>
            <person name="Chen Z."/>
            <person name="Engels R."/>
            <person name="Freedman E."/>
            <person name="Gellesch M."/>
            <person name="Goldberg J."/>
            <person name="Griggs A."/>
            <person name="Gujja S."/>
            <person name="Heiman D.I."/>
            <person name="Hepburn T.A."/>
            <person name="Howarth C."/>
            <person name="Jen D."/>
            <person name="Larson L."/>
            <person name="Lewis B."/>
            <person name="Mehta T."/>
            <person name="Park D."/>
            <person name="Pearson M."/>
            <person name="Roberts A."/>
            <person name="Saif S."/>
            <person name="Shea T.D."/>
            <person name="Shenoy N."/>
            <person name="Sisk P."/>
            <person name="Stolte C."/>
            <person name="Sykes S."/>
            <person name="Walk T."/>
            <person name="White J."/>
            <person name="Yandava C."/>
            <person name="Klein B."/>
            <person name="McEwen J.G."/>
            <person name="Puccia R."/>
            <person name="Goldman G.H."/>
            <person name="Felipe M.S."/>
            <person name="Nino-Vega G."/>
            <person name="San-Blas G."/>
            <person name="Taylor J.W."/>
            <person name="Mendoza L."/>
            <person name="Galagan J.E."/>
            <person name="Nusbaum C."/>
            <person name="Birren B.W."/>
        </authorList>
    </citation>
    <scope>NUCLEOTIDE SEQUENCE [LARGE SCALE GENOMIC DNA]</scope>
    <source>
        <strain evidence="3">H143</strain>
    </source>
</reference>
<gene>
    <name evidence="2" type="ORF">HCDG_03959</name>
</gene>
<organism evidence="2 3">
    <name type="scientific">Ajellomyces capsulatus (strain H143)</name>
    <name type="common">Darling's disease fungus</name>
    <name type="synonym">Histoplasma capsulatum</name>
    <dbReference type="NCBI Taxonomy" id="544712"/>
    <lineage>
        <taxon>Eukaryota</taxon>
        <taxon>Fungi</taxon>
        <taxon>Dikarya</taxon>
        <taxon>Ascomycota</taxon>
        <taxon>Pezizomycotina</taxon>
        <taxon>Eurotiomycetes</taxon>
        <taxon>Eurotiomycetidae</taxon>
        <taxon>Onygenales</taxon>
        <taxon>Ajellomycetaceae</taxon>
        <taxon>Histoplasma</taxon>
    </lineage>
</organism>
<proteinExistence type="predicted"/>
<feature type="region of interest" description="Disordered" evidence="1">
    <location>
        <begin position="63"/>
        <end position="83"/>
    </location>
</feature>
<dbReference type="VEuPathDB" id="FungiDB:HCDG_03959"/>
<dbReference type="AlphaFoldDB" id="C6HB77"/>
<dbReference type="HOGENOM" id="CLU_1626572_0_0_1"/>
<accession>C6HB77</accession>
<protein>
    <submittedName>
        <fullName evidence="2">Uncharacterized protein</fullName>
    </submittedName>
</protein>
<evidence type="ECO:0000256" key="1">
    <source>
        <dbReference type="SAM" id="MobiDB-lite"/>
    </source>
</evidence>
<evidence type="ECO:0000313" key="3">
    <source>
        <dbReference type="Proteomes" id="UP000002624"/>
    </source>
</evidence>
<sequence>MRRRGLVGNSERLVLRKPPFHSQRSSPSLVRLRAEQGGKLLRRGAFDVEATVGVIGDWNPAQRRHGEEHANSKIPCFSTQTGNDEESKSIESVLLLPVRSTVDLAFGSIVVILIQPSRDLILFKLCIPFVAKIKPTSYLPRLPGKISTPLQPASRNHFIQFKH</sequence>
<evidence type="ECO:0000313" key="2">
    <source>
        <dbReference type="EMBL" id="EER42500.1"/>
    </source>
</evidence>
<name>C6HB77_AJECH</name>